<keyword evidence="3" id="KW-0804">Transcription</keyword>
<evidence type="ECO:0000256" key="3">
    <source>
        <dbReference type="ARBA" id="ARBA00023163"/>
    </source>
</evidence>
<evidence type="ECO:0000313" key="6">
    <source>
        <dbReference type="EMBL" id="SDH57213.1"/>
    </source>
</evidence>
<evidence type="ECO:0000259" key="5">
    <source>
        <dbReference type="PROSITE" id="PS51078"/>
    </source>
</evidence>
<dbReference type="InterPro" id="IPR029016">
    <property type="entry name" value="GAF-like_dom_sf"/>
</dbReference>
<dbReference type="SUPFAM" id="SSF55781">
    <property type="entry name" value="GAF domain-like"/>
    <property type="match status" value="1"/>
</dbReference>
<dbReference type="Pfam" id="PF01614">
    <property type="entry name" value="IclR_C"/>
    <property type="match status" value="1"/>
</dbReference>
<protein>
    <submittedName>
        <fullName evidence="6">DNA-binding transcriptional regulator, IclR family</fullName>
    </submittedName>
</protein>
<dbReference type="Gene3D" id="3.30.450.40">
    <property type="match status" value="1"/>
</dbReference>
<dbReference type="AlphaFoldDB" id="A0A1G8DHV8"/>
<dbReference type="Proteomes" id="UP000199202">
    <property type="component" value="Unassembled WGS sequence"/>
</dbReference>
<dbReference type="OrthoDB" id="8479143at2"/>
<dbReference type="InterPro" id="IPR036388">
    <property type="entry name" value="WH-like_DNA-bd_sf"/>
</dbReference>
<dbReference type="PANTHER" id="PTHR30136:SF39">
    <property type="entry name" value="TRANSCRIPTIONAL REGULATORY PROTEIN"/>
    <property type="match status" value="1"/>
</dbReference>
<dbReference type="PANTHER" id="PTHR30136">
    <property type="entry name" value="HELIX-TURN-HELIX TRANSCRIPTIONAL REGULATOR, ICLR FAMILY"/>
    <property type="match status" value="1"/>
</dbReference>
<dbReference type="GO" id="GO:0003700">
    <property type="term" value="F:DNA-binding transcription factor activity"/>
    <property type="evidence" value="ECO:0007669"/>
    <property type="project" value="TreeGrafter"/>
</dbReference>
<keyword evidence="2 6" id="KW-0238">DNA-binding</keyword>
<keyword evidence="1" id="KW-0805">Transcription regulation</keyword>
<evidence type="ECO:0000256" key="1">
    <source>
        <dbReference type="ARBA" id="ARBA00023015"/>
    </source>
</evidence>
<organism evidence="6 7">
    <name type="scientific">Nonomuraea jiangxiensis</name>
    <dbReference type="NCBI Taxonomy" id="633440"/>
    <lineage>
        <taxon>Bacteria</taxon>
        <taxon>Bacillati</taxon>
        <taxon>Actinomycetota</taxon>
        <taxon>Actinomycetes</taxon>
        <taxon>Streptosporangiales</taxon>
        <taxon>Streptosporangiaceae</taxon>
        <taxon>Nonomuraea</taxon>
    </lineage>
</organism>
<dbReference type="InterPro" id="IPR050707">
    <property type="entry name" value="HTH_MetabolicPath_Reg"/>
</dbReference>
<keyword evidence="7" id="KW-1185">Reference proteome</keyword>
<dbReference type="GO" id="GO:0045892">
    <property type="term" value="P:negative regulation of DNA-templated transcription"/>
    <property type="evidence" value="ECO:0007669"/>
    <property type="project" value="TreeGrafter"/>
</dbReference>
<dbReference type="SUPFAM" id="SSF46785">
    <property type="entry name" value="Winged helix' DNA-binding domain"/>
    <property type="match status" value="1"/>
</dbReference>
<dbReference type="PROSITE" id="PS51077">
    <property type="entry name" value="HTH_ICLR"/>
    <property type="match status" value="1"/>
</dbReference>
<name>A0A1G8DHV8_9ACTN</name>
<evidence type="ECO:0000259" key="4">
    <source>
        <dbReference type="PROSITE" id="PS51077"/>
    </source>
</evidence>
<evidence type="ECO:0000256" key="2">
    <source>
        <dbReference type="ARBA" id="ARBA00023125"/>
    </source>
</evidence>
<dbReference type="EMBL" id="FNDJ01000002">
    <property type="protein sequence ID" value="SDH57213.1"/>
    <property type="molecule type" value="Genomic_DNA"/>
</dbReference>
<dbReference type="STRING" id="633440.SAMN05421869_102577"/>
<gene>
    <name evidence="6" type="ORF">SAMN05421869_102577</name>
</gene>
<proteinExistence type="predicted"/>
<evidence type="ECO:0000313" key="7">
    <source>
        <dbReference type="Proteomes" id="UP000199202"/>
    </source>
</evidence>
<sequence>MLVLGKVAEILNSFTLAKPSVTLRELREATGLPTSTLQRLVANMVAHGFLDRVGDQVRIGARMAFWAAAAVKDLDVLSVVNPVLKELRDKTGETTCFFRAEGAHRVCVAVAETYHALRRDMHVGKIAPITVGSAGRVLLAWNPELAEEVLRGALPQLTEQTVTDPGELRGLIARTRAEGCAITVGERVDGASGLAAPVFDPAADLVGALMIMGPSLRMPYEQCLFWVDLLVEHADRITRTLGGRYPA</sequence>
<feature type="domain" description="HTH iclR-type" evidence="4">
    <location>
        <begin position="1"/>
        <end position="61"/>
    </location>
</feature>
<dbReference type="SMART" id="SM00346">
    <property type="entry name" value="HTH_ICLR"/>
    <property type="match status" value="1"/>
</dbReference>
<reference evidence="6 7" key="1">
    <citation type="submission" date="2016-10" db="EMBL/GenBank/DDBJ databases">
        <authorList>
            <person name="de Groot N.N."/>
        </authorList>
    </citation>
    <scope>NUCLEOTIDE SEQUENCE [LARGE SCALE GENOMIC DNA]</scope>
    <source>
        <strain evidence="6 7">CGMCC 4.6533</strain>
    </source>
</reference>
<dbReference type="GO" id="GO:0003677">
    <property type="term" value="F:DNA binding"/>
    <property type="evidence" value="ECO:0007669"/>
    <property type="project" value="UniProtKB-KW"/>
</dbReference>
<dbReference type="PROSITE" id="PS51078">
    <property type="entry name" value="ICLR_ED"/>
    <property type="match status" value="1"/>
</dbReference>
<dbReference type="InterPro" id="IPR036390">
    <property type="entry name" value="WH_DNA-bd_sf"/>
</dbReference>
<dbReference type="InterPro" id="IPR014757">
    <property type="entry name" value="Tscrpt_reg_IclR_C"/>
</dbReference>
<dbReference type="Pfam" id="PF09339">
    <property type="entry name" value="HTH_IclR"/>
    <property type="match status" value="1"/>
</dbReference>
<feature type="domain" description="IclR-ED" evidence="5">
    <location>
        <begin position="62"/>
        <end position="243"/>
    </location>
</feature>
<dbReference type="InterPro" id="IPR005471">
    <property type="entry name" value="Tscrpt_reg_IclR_N"/>
</dbReference>
<accession>A0A1G8DHV8</accession>
<dbReference type="Gene3D" id="1.10.10.10">
    <property type="entry name" value="Winged helix-like DNA-binding domain superfamily/Winged helix DNA-binding domain"/>
    <property type="match status" value="1"/>
</dbReference>